<gene>
    <name evidence="2" type="ORF">HMPREF9081_1889</name>
</gene>
<protein>
    <submittedName>
        <fullName evidence="2">Transposase</fullName>
    </submittedName>
</protein>
<evidence type="ECO:0000259" key="1">
    <source>
        <dbReference type="PROSITE" id="PS50943"/>
    </source>
</evidence>
<dbReference type="InterPro" id="IPR001387">
    <property type="entry name" value="Cro/C1-type_HTH"/>
</dbReference>
<proteinExistence type="predicted"/>
<evidence type="ECO:0000313" key="2">
    <source>
        <dbReference type="EMBL" id="EGK58664.1"/>
    </source>
</evidence>
<name>F5RNQ3_9FIRM</name>
<dbReference type="InterPro" id="IPR010982">
    <property type="entry name" value="Lambda_DNA-bd_dom_sf"/>
</dbReference>
<dbReference type="SMART" id="SM00530">
    <property type="entry name" value="HTH_XRE"/>
    <property type="match status" value="1"/>
</dbReference>
<dbReference type="HOGENOM" id="CLU_1625199_0_0_9"/>
<dbReference type="RefSeq" id="WP_006306899.1">
    <property type="nucleotide sequence ID" value="NZ_GL892076.1"/>
</dbReference>
<comment type="caution">
    <text evidence="2">The sequence shown here is derived from an EMBL/GenBank/DDBJ whole genome shotgun (WGS) entry which is preliminary data.</text>
</comment>
<evidence type="ECO:0000313" key="3">
    <source>
        <dbReference type="Proteomes" id="UP000004067"/>
    </source>
</evidence>
<organism evidence="2 3">
    <name type="scientific">Centipeda periodontii DSM 2778</name>
    <dbReference type="NCBI Taxonomy" id="888060"/>
    <lineage>
        <taxon>Bacteria</taxon>
        <taxon>Bacillati</taxon>
        <taxon>Bacillota</taxon>
        <taxon>Negativicutes</taxon>
        <taxon>Selenomonadales</taxon>
        <taxon>Selenomonadaceae</taxon>
        <taxon>Centipeda</taxon>
    </lineage>
</organism>
<dbReference type="PROSITE" id="PS50943">
    <property type="entry name" value="HTH_CROC1"/>
    <property type="match status" value="1"/>
</dbReference>
<dbReference type="eggNOG" id="ENOG5033ZFC">
    <property type="taxonomic scope" value="Bacteria"/>
</dbReference>
<accession>F5RNQ3</accession>
<dbReference type="CDD" id="cd00093">
    <property type="entry name" value="HTH_XRE"/>
    <property type="match status" value="1"/>
</dbReference>
<dbReference type="Proteomes" id="UP000004067">
    <property type="component" value="Unassembled WGS sequence"/>
</dbReference>
<feature type="domain" description="HTH cro/C1-type" evidence="1">
    <location>
        <begin position="101"/>
        <end position="157"/>
    </location>
</feature>
<dbReference type="SUPFAM" id="SSF47413">
    <property type="entry name" value="lambda repressor-like DNA-binding domains"/>
    <property type="match status" value="1"/>
</dbReference>
<dbReference type="OrthoDB" id="1696919at2"/>
<dbReference type="EMBL" id="AFHQ01000043">
    <property type="protein sequence ID" value="EGK58664.1"/>
    <property type="molecule type" value="Genomic_DNA"/>
</dbReference>
<dbReference type="Gene3D" id="1.10.260.40">
    <property type="entry name" value="lambda repressor-like DNA-binding domains"/>
    <property type="match status" value="1"/>
</dbReference>
<dbReference type="AlphaFoldDB" id="F5RNQ3"/>
<keyword evidence="3" id="KW-1185">Reference proteome</keyword>
<dbReference type="STRING" id="888060.HMPREF9081_1889"/>
<dbReference type="GO" id="GO:0003677">
    <property type="term" value="F:DNA binding"/>
    <property type="evidence" value="ECO:0007669"/>
    <property type="project" value="InterPro"/>
</dbReference>
<sequence>MIKPAEFVSYVDSLPEECIEIRTEDEIRFHIPRVDEVKCPSCGSHHTEVHQYRLQTLQGIPNATKQYVYNRRRYRCQDCGRTFAEKNPFLAERQRRIGNRLRQIRAQKKITQGQVIEAVGIPLYLYKRYEDDTEAEVPPTLVAMQIANYLGADVLEIWGDQIDGGSMS</sequence>
<reference evidence="2 3" key="1">
    <citation type="submission" date="2011-04" db="EMBL/GenBank/DDBJ databases">
        <authorList>
            <person name="Muzny D."/>
            <person name="Qin X."/>
            <person name="Deng J."/>
            <person name="Jiang H."/>
            <person name="Liu Y."/>
            <person name="Qu J."/>
            <person name="Song X.-Z."/>
            <person name="Zhang L."/>
            <person name="Thornton R."/>
            <person name="Coyle M."/>
            <person name="Francisco L."/>
            <person name="Jackson L."/>
            <person name="Javaid M."/>
            <person name="Korchina V."/>
            <person name="Kovar C."/>
            <person name="Mata R."/>
            <person name="Mathew T."/>
            <person name="Ngo R."/>
            <person name="Nguyen L."/>
            <person name="Nguyen N."/>
            <person name="Okwuonu G."/>
            <person name="Ongeri F."/>
            <person name="Pham C."/>
            <person name="Simmons D."/>
            <person name="Wilczek-Boney K."/>
            <person name="Hale W."/>
            <person name="Jakkamsetti A."/>
            <person name="Pham P."/>
            <person name="Ruth R."/>
            <person name="San Lucas F."/>
            <person name="Warren J."/>
            <person name="Zhang J."/>
            <person name="Zhao Z."/>
            <person name="Zhou C."/>
            <person name="Zhu D."/>
            <person name="Lee S."/>
            <person name="Bess C."/>
            <person name="Blankenburg K."/>
            <person name="Forbes L."/>
            <person name="Fu Q."/>
            <person name="Gubbala S."/>
            <person name="Hirani K."/>
            <person name="Jayaseelan J.C."/>
            <person name="Lara F."/>
            <person name="Munidasa M."/>
            <person name="Palculict T."/>
            <person name="Patil S."/>
            <person name="Pu L.-L."/>
            <person name="Saada N."/>
            <person name="Tang L."/>
            <person name="Weissenberger G."/>
            <person name="Zhu Y."/>
            <person name="Hemphill L."/>
            <person name="Shang Y."/>
            <person name="Youmans B."/>
            <person name="Ayvaz T."/>
            <person name="Ross M."/>
            <person name="Santibanez J."/>
            <person name="Aqrawi P."/>
            <person name="Gross S."/>
            <person name="Joshi V."/>
            <person name="Fowler G."/>
            <person name="Nazareth L."/>
            <person name="Reid J."/>
            <person name="Worley K."/>
            <person name="Petrosino J."/>
            <person name="Highlander S."/>
            <person name="Gibbs R."/>
        </authorList>
    </citation>
    <scope>NUCLEOTIDE SEQUENCE [LARGE SCALE GENOMIC DNA]</scope>
    <source>
        <strain evidence="2 3">DSM 2778</strain>
    </source>
</reference>